<evidence type="ECO:0000256" key="4">
    <source>
        <dbReference type="ARBA" id="ARBA00022806"/>
    </source>
</evidence>
<dbReference type="InterPro" id="IPR014001">
    <property type="entry name" value="Helicase_ATP-bd"/>
</dbReference>
<feature type="domain" description="Helicase ATP-binding" evidence="8">
    <location>
        <begin position="205"/>
        <end position="403"/>
    </location>
</feature>
<dbReference type="GO" id="GO:0008270">
    <property type="term" value="F:zinc ion binding"/>
    <property type="evidence" value="ECO:0007669"/>
    <property type="project" value="UniProtKB-KW"/>
</dbReference>
<dbReference type="FunCoup" id="A0A1D2VC32">
    <property type="interactions" value="56"/>
</dbReference>
<gene>
    <name evidence="10" type="ORF">ASCRUDRAFT_37902</name>
</gene>
<feature type="domain" description="Helicase C-terminal" evidence="9">
    <location>
        <begin position="706"/>
        <end position="859"/>
    </location>
</feature>
<dbReference type="InterPro" id="IPR050628">
    <property type="entry name" value="SNF2_RAD54_helicase_TF"/>
</dbReference>
<sequence length="882" mass="100990">MLDQNKIGLQQLLDSLRLKTRDLRTKLLPINSSLVSLENEYQKSIKSSQDNLPIPPTPITNLSAKISLKKSESQNISNQIKAIESQITDYHSKIDTLNNHIKEYTFRKIEIDRKLNFFQSFKYNADNTFINNFNTYSQTNNSNYINSFTNISNFSNTADEDTDIQKLIDNIRPDEDINDGVLTPKELNITLLKHQRLGLSWLTRMEKESANKGGFLADDMGLGKTIQIMALIFNNPPESTATTSKTSLIVGPVALLKQWEAEFALKTKPQHQLNVFVFHSGDKLKSFRQTKKYDIILVSYGTLASEFKKHFSDVLRQSRVSKKAHVLPTPGTGGEDYKSPFYSKDAIFYRIVLDEAHLIKNKLTQSSKACAVLRAEYRWCLTGTPMQNTVEDLYSPIRFLKIKPYCEEKNFRDKIAIPLKNINKNGPMATQIFEKQNAMKRVQALLKAILLRRTKDSKIDGQPILKLPPKIIIKETIKMEADELDFYNDISSLSARHAKRILDHKITGYDNILTLLLRLRQACCHEILVEIGDRLSQLKSEDVSNESDGNAAFILRNMGRAVKRLTQNVVDKIKNMVEEGLTCSVCYDEILTSNAIFLSPCGHTCCKDCCDEYFRQHGEVSDSTELISAKCPDCQSLCRKQDCFNYPAFLKYSESQRRNQSIQVTELESEAKELFLKYVNLSNSVQMKVFSDVFKERSGYIILSAKMKKCLEVIKNIELKHPDEKILVFSQFTLFFELLTKVLMENDIEFLRYDGSMSMNTRDDTVRRFYTDSSKKLMLISLKAGNVGLTLTCASHVIIMEPFWNPYVEEQAMDRVHRIGQMKTVYVHQILVENTVEDRIIQLQEKKRSLVNSALNESGMKNISKLGRNELRFLFGLSNGLA</sequence>
<dbReference type="PANTHER" id="PTHR45626:SF16">
    <property type="entry name" value="ATP-DEPENDENT HELICASE ULS1"/>
    <property type="match status" value="1"/>
</dbReference>
<evidence type="ECO:0000313" key="11">
    <source>
        <dbReference type="Proteomes" id="UP000095038"/>
    </source>
</evidence>
<dbReference type="EMBL" id="KV454487">
    <property type="protein sequence ID" value="ODV59248.1"/>
    <property type="molecule type" value="Genomic_DNA"/>
</dbReference>
<dbReference type="PROSITE" id="PS51194">
    <property type="entry name" value="HELICASE_CTER"/>
    <property type="match status" value="1"/>
</dbReference>
<dbReference type="CDD" id="cd18793">
    <property type="entry name" value="SF2_C_SNF"/>
    <property type="match status" value="1"/>
</dbReference>
<dbReference type="SUPFAM" id="SSF57850">
    <property type="entry name" value="RING/U-box"/>
    <property type="match status" value="1"/>
</dbReference>
<dbReference type="CDD" id="cd18008">
    <property type="entry name" value="DEXDc_SHPRH-like"/>
    <property type="match status" value="1"/>
</dbReference>
<dbReference type="InterPro" id="IPR049730">
    <property type="entry name" value="SNF2/RAD54-like_C"/>
</dbReference>
<dbReference type="Pfam" id="PF00176">
    <property type="entry name" value="SNF2-rel_dom"/>
    <property type="match status" value="1"/>
</dbReference>
<dbReference type="RefSeq" id="XP_020045555.1">
    <property type="nucleotide sequence ID" value="XM_020190807.1"/>
</dbReference>
<evidence type="ECO:0000256" key="3">
    <source>
        <dbReference type="ARBA" id="ARBA00022801"/>
    </source>
</evidence>
<dbReference type="GO" id="GO:0005524">
    <property type="term" value="F:ATP binding"/>
    <property type="evidence" value="ECO:0007669"/>
    <property type="project" value="UniProtKB-KW"/>
</dbReference>
<dbReference type="Pfam" id="PF00271">
    <property type="entry name" value="Helicase_C"/>
    <property type="match status" value="1"/>
</dbReference>
<dbReference type="Gene3D" id="3.30.40.10">
    <property type="entry name" value="Zinc/RING finger domain, C3HC4 (zinc finger)"/>
    <property type="match status" value="1"/>
</dbReference>
<evidence type="ECO:0000256" key="1">
    <source>
        <dbReference type="ARBA" id="ARBA00007025"/>
    </source>
</evidence>
<dbReference type="SMART" id="SM00490">
    <property type="entry name" value="HELICc"/>
    <property type="match status" value="1"/>
</dbReference>
<dbReference type="Gene3D" id="3.40.50.300">
    <property type="entry name" value="P-loop containing nucleotide triphosphate hydrolases"/>
    <property type="match status" value="1"/>
</dbReference>
<dbReference type="InterPro" id="IPR000330">
    <property type="entry name" value="SNF2_N"/>
</dbReference>
<dbReference type="GO" id="GO:0016787">
    <property type="term" value="F:hydrolase activity"/>
    <property type="evidence" value="ECO:0007669"/>
    <property type="project" value="UniProtKB-KW"/>
</dbReference>
<dbReference type="InterPro" id="IPR013083">
    <property type="entry name" value="Znf_RING/FYVE/PHD"/>
</dbReference>
<dbReference type="InterPro" id="IPR038718">
    <property type="entry name" value="SNF2-like_sf"/>
</dbReference>
<dbReference type="Gene3D" id="3.40.50.10810">
    <property type="entry name" value="Tandem AAA-ATPase domain"/>
    <property type="match status" value="1"/>
</dbReference>
<dbReference type="SUPFAM" id="SSF52540">
    <property type="entry name" value="P-loop containing nucleoside triphosphate hydrolases"/>
    <property type="match status" value="2"/>
</dbReference>
<dbReference type="AlphaFoldDB" id="A0A1D2VC32"/>
<keyword evidence="3" id="KW-0378">Hydrolase</keyword>
<accession>A0A1D2VC32</accession>
<dbReference type="InterPro" id="IPR027417">
    <property type="entry name" value="P-loop_NTPase"/>
</dbReference>
<comment type="similarity">
    <text evidence="1">Belongs to the SNF2/RAD54 helicase family.</text>
</comment>
<evidence type="ECO:0000256" key="2">
    <source>
        <dbReference type="ARBA" id="ARBA00022741"/>
    </source>
</evidence>
<evidence type="ECO:0000256" key="6">
    <source>
        <dbReference type="PROSITE-ProRule" id="PRU00175"/>
    </source>
</evidence>
<proteinExistence type="inferred from homology"/>
<evidence type="ECO:0000259" key="9">
    <source>
        <dbReference type="PROSITE" id="PS51194"/>
    </source>
</evidence>
<evidence type="ECO:0000313" key="10">
    <source>
        <dbReference type="EMBL" id="ODV59248.1"/>
    </source>
</evidence>
<feature type="domain" description="RING-type" evidence="7">
    <location>
        <begin position="583"/>
        <end position="635"/>
    </location>
</feature>
<keyword evidence="6" id="KW-0479">Metal-binding</keyword>
<dbReference type="InterPro" id="IPR001650">
    <property type="entry name" value="Helicase_C-like"/>
</dbReference>
<dbReference type="SMART" id="SM00487">
    <property type="entry name" value="DEXDc"/>
    <property type="match status" value="1"/>
</dbReference>
<dbReference type="PROSITE" id="PS51192">
    <property type="entry name" value="HELICASE_ATP_BIND_1"/>
    <property type="match status" value="1"/>
</dbReference>
<organism evidence="10 11">
    <name type="scientific">Ascoidea rubescens DSM 1968</name>
    <dbReference type="NCBI Taxonomy" id="1344418"/>
    <lineage>
        <taxon>Eukaryota</taxon>
        <taxon>Fungi</taxon>
        <taxon>Dikarya</taxon>
        <taxon>Ascomycota</taxon>
        <taxon>Saccharomycotina</taxon>
        <taxon>Saccharomycetes</taxon>
        <taxon>Ascoideaceae</taxon>
        <taxon>Ascoidea</taxon>
    </lineage>
</organism>
<dbReference type="InParanoid" id="A0A1D2VC32"/>
<dbReference type="PANTHER" id="PTHR45626">
    <property type="entry name" value="TRANSCRIPTION TERMINATION FACTOR 2-RELATED"/>
    <property type="match status" value="1"/>
</dbReference>
<name>A0A1D2VC32_9ASCO</name>
<dbReference type="GO" id="GO:0004386">
    <property type="term" value="F:helicase activity"/>
    <property type="evidence" value="ECO:0007669"/>
    <property type="project" value="UniProtKB-KW"/>
</dbReference>
<keyword evidence="4" id="KW-0347">Helicase</keyword>
<evidence type="ECO:0000256" key="5">
    <source>
        <dbReference type="ARBA" id="ARBA00022840"/>
    </source>
</evidence>
<keyword evidence="5" id="KW-0067">ATP-binding</keyword>
<dbReference type="SMART" id="SM00184">
    <property type="entry name" value="RING"/>
    <property type="match status" value="1"/>
</dbReference>
<keyword evidence="6" id="KW-0863">Zinc-finger</keyword>
<dbReference type="GO" id="GO:0000724">
    <property type="term" value="P:double-strand break repair via homologous recombination"/>
    <property type="evidence" value="ECO:0007669"/>
    <property type="project" value="TreeGrafter"/>
</dbReference>
<evidence type="ECO:0000259" key="7">
    <source>
        <dbReference type="PROSITE" id="PS50089"/>
    </source>
</evidence>
<dbReference type="GO" id="GO:0005737">
    <property type="term" value="C:cytoplasm"/>
    <property type="evidence" value="ECO:0007669"/>
    <property type="project" value="TreeGrafter"/>
</dbReference>
<dbReference type="OrthoDB" id="423559at2759"/>
<keyword evidence="2" id="KW-0547">Nucleotide-binding</keyword>
<dbReference type="Proteomes" id="UP000095038">
    <property type="component" value="Unassembled WGS sequence"/>
</dbReference>
<evidence type="ECO:0000259" key="8">
    <source>
        <dbReference type="PROSITE" id="PS51192"/>
    </source>
</evidence>
<protein>
    <submittedName>
        <fullName evidence="10">Uncharacterized protein</fullName>
    </submittedName>
</protein>
<reference evidence="11" key="1">
    <citation type="submission" date="2016-05" db="EMBL/GenBank/DDBJ databases">
        <title>Comparative genomics of biotechnologically important yeasts.</title>
        <authorList>
            <consortium name="DOE Joint Genome Institute"/>
            <person name="Riley R."/>
            <person name="Haridas S."/>
            <person name="Wolfe K.H."/>
            <person name="Lopes M.R."/>
            <person name="Hittinger C.T."/>
            <person name="Goker M."/>
            <person name="Salamov A."/>
            <person name="Wisecaver J."/>
            <person name="Long T.M."/>
            <person name="Aerts A.L."/>
            <person name="Barry K."/>
            <person name="Choi C."/>
            <person name="Clum A."/>
            <person name="Coughlan A.Y."/>
            <person name="Deshpande S."/>
            <person name="Douglass A.P."/>
            <person name="Hanson S.J."/>
            <person name="Klenk H.-P."/>
            <person name="Labutti K."/>
            <person name="Lapidus A."/>
            <person name="Lindquist E."/>
            <person name="Lipzen A."/>
            <person name="Meier-Kolthoff J.P."/>
            <person name="Ohm R.A."/>
            <person name="Otillar R.P."/>
            <person name="Pangilinan J."/>
            <person name="Peng Y."/>
            <person name="Rokas A."/>
            <person name="Rosa C.A."/>
            <person name="Scheuner C."/>
            <person name="Sibirny A.A."/>
            <person name="Slot J.C."/>
            <person name="Stielow J.B."/>
            <person name="Sun H."/>
            <person name="Kurtzman C.P."/>
            <person name="Blackwell M."/>
            <person name="Grigoriev I.V."/>
            <person name="Jeffries T.W."/>
        </authorList>
    </citation>
    <scope>NUCLEOTIDE SEQUENCE [LARGE SCALE GENOMIC DNA]</scope>
    <source>
        <strain evidence="11">DSM 1968</strain>
    </source>
</reference>
<keyword evidence="11" id="KW-1185">Reference proteome</keyword>
<dbReference type="PROSITE" id="PS50089">
    <property type="entry name" value="ZF_RING_2"/>
    <property type="match status" value="1"/>
</dbReference>
<dbReference type="GeneID" id="30964443"/>
<dbReference type="GO" id="GO:0008094">
    <property type="term" value="F:ATP-dependent activity, acting on DNA"/>
    <property type="evidence" value="ECO:0007669"/>
    <property type="project" value="TreeGrafter"/>
</dbReference>
<dbReference type="InterPro" id="IPR001841">
    <property type="entry name" value="Znf_RING"/>
</dbReference>
<dbReference type="GO" id="GO:0005634">
    <property type="term" value="C:nucleus"/>
    <property type="evidence" value="ECO:0007669"/>
    <property type="project" value="TreeGrafter"/>
</dbReference>
<keyword evidence="6" id="KW-0862">Zinc</keyword>
<dbReference type="STRING" id="1344418.A0A1D2VC32"/>